<dbReference type="GO" id="GO:0009055">
    <property type="term" value="F:electron transfer activity"/>
    <property type="evidence" value="ECO:0007669"/>
    <property type="project" value="InterPro"/>
</dbReference>
<dbReference type="GO" id="GO:0005886">
    <property type="term" value="C:plasma membrane"/>
    <property type="evidence" value="ECO:0007669"/>
    <property type="project" value="TreeGrafter"/>
</dbReference>
<protein>
    <recommendedName>
        <fullName evidence="6">Phytocyanin domain-containing protein</fullName>
    </recommendedName>
</protein>
<dbReference type="PANTHER" id="PTHR33021:SF552">
    <property type="entry name" value="OS07G0105000 PROTEIN"/>
    <property type="match status" value="1"/>
</dbReference>
<keyword evidence="2" id="KW-0186">Copper</keyword>
<reference evidence="7" key="1">
    <citation type="submission" date="2023-07" db="EMBL/GenBank/DDBJ databases">
        <title>A chromosome-level genome assembly of Lolium multiflorum.</title>
        <authorList>
            <person name="Chen Y."/>
            <person name="Copetti D."/>
            <person name="Kolliker R."/>
            <person name="Studer B."/>
        </authorList>
    </citation>
    <scope>NUCLEOTIDE SEQUENCE</scope>
    <source>
        <strain evidence="7">02402/16</strain>
        <tissue evidence="7">Leaf</tissue>
    </source>
</reference>
<dbReference type="GO" id="GO:0046872">
    <property type="term" value="F:metal ion binding"/>
    <property type="evidence" value="ECO:0007669"/>
    <property type="project" value="UniProtKB-KW"/>
</dbReference>
<feature type="domain" description="Phytocyanin" evidence="6">
    <location>
        <begin position="24"/>
        <end position="123"/>
    </location>
</feature>
<keyword evidence="1" id="KW-0479">Metal-binding</keyword>
<keyword evidence="3" id="KW-0325">Glycoprotein</keyword>
<dbReference type="PROSITE" id="PS00196">
    <property type="entry name" value="COPPER_BLUE"/>
    <property type="match status" value="1"/>
</dbReference>
<organism evidence="7 8">
    <name type="scientific">Lolium multiflorum</name>
    <name type="common">Italian ryegrass</name>
    <name type="synonym">Lolium perenne subsp. multiflorum</name>
    <dbReference type="NCBI Taxonomy" id="4521"/>
    <lineage>
        <taxon>Eukaryota</taxon>
        <taxon>Viridiplantae</taxon>
        <taxon>Streptophyta</taxon>
        <taxon>Embryophyta</taxon>
        <taxon>Tracheophyta</taxon>
        <taxon>Spermatophyta</taxon>
        <taxon>Magnoliopsida</taxon>
        <taxon>Liliopsida</taxon>
        <taxon>Poales</taxon>
        <taxon>Poaceae</taxon>
        <taxon>BOP clade</taxon>
        <taxon>Pooideae</taxon>
        <taxon>Poodae</taxon>
        <taxon>Poeae</taxon>
        <taxon>Poeae Chloroplast Group 2 (Poeae type)</taxon>
        <taxon>Loliodinae</taxon>
        <taxon>Loliinae</taxon>
        <taxon>Lolium</taxon>
    </lineage>
</organism>
<dbReference type="Pfam" id="PF02298">
    <property type="entry name" value="Cu_bind_like"/>
    <property type="match status" value="1"/>
</dbReference>
<dbReference type="Gene3D" id="2.60.40.420">
    <property type="entry name" value="Cupredoxins - blue copper proteins"/>
    <property type="match status" value="1"/>
</dbReference>
<dbReference type="InterPro" id="IPR003245">
    <property type="entry name" value="Phytocyanin_dom"/>
</dbReference>
<dbReference type="AlphaFoldDB" id="A0AAD8WVR2"/>
<dbReference type="Proteomes" id="UP001231189">
    <property type="component" value="Unassembled WGS sequence"/>
</dbReference>
<evidence type="ECO:0000256" key="3">
    <source>
        <dbReference type="ARBA" id="ARBA00023180"/>
    </source>
</evidence>
<evidence type="ECO:0000256" key="5">
    <source>
        <dbReference type="SAM" id="SignalP"/>
    </source>
</evidence>
<feature type="compositionally biased region" description="Low complexity" evidence="4">
    <location>
        <begin position="165"/>
        <end position="174"/>
    </location>
</feature>
<dbReference type="InterPro" id="IPR028871">
    <property type="entry name" value="BlueCu_1_BS"/>
</dbReference>
<dbReference type="CDD" id="cd04216">
    <property type="entry name" value="Phytocyanin"/>
    <property type="match status" value="1"/>
</dbReference>
<evidence type="ECO:0000256" key="1">
    <source>
        <dbReference type="ARBA" id="ARBA00022723"/>
    </source>
</evidence>
<dbReference type="SUPFAM" id="SSF49503">
    <property type="entry name" value="Cupredoxins"/>
    <property type="match status" value="1"/>
</dbReference>
<dbReference type="EMBL" id="JAUUTY010000002">
    <property type="protein sequence ID" value="KAK1682219.1"/>
    <property type="molecule type" value="Genomic_DNA"/>
</dbReference>
<dbReference type="InterPro" id="IPR008972">
    <property type="entry name" value="Cupredoxin"/>
</dbReference>
<feature type="region of interest" description="Disordered" evidence="4">
    <location>
        <begin position="129"/>
        <end position="174"/>
    </location>
</feature>
<proteinExistence type="predicted"/>
<dbReference type="FunFam" id="2.60.40.420:FF:000003">
    <property type="entry name" value="Blue copper"/>
    <property type="match status" value="1"/>
</dbReference>
<dbReference type="InterPro" id="IPR039391">
    <property type="entry name" value="Phytocyanin-like"/>
</dbReference>
<evidence type="ECO:0000313" key="8">
    <source>
        <dbReference type="Proteomes" id="UP001231189"/>
    </source>
</evidence>
<dbReference type="PROSITE" id="PS51485">
    <property type="entry name" value="PHYTOCYANIN"/>
    <property type="match status" value="1"/>
</dbReference>
<evidence type="ECO:0000313" key="7">
    <source>
        <dbReference type="EMBL" id="KAK1682219.1"/>
    </source>
</evidence>
<comment type="caution">
    <text evidence="7">The sequence shown here is derived from an EMBL/GenBank/DDBJ whole genome shotgun (WGS) entry which is preliminary data.</text>
</comment>
<evidence type="ECO:0000259" key="6">
    <source>
        <dbReference type="PROSITE" id="PS51485"/>
    </source>
</evidence>
<keyword evidence="5" id="KW-0732">Signal</keyword>
<evidence type="ECO:0000256" key="2">
    <source>
        <dbReference type="ARBA" id="ARBA00023008"/>
    </source>
</evidence>
<feature type="chain" id="PRO_5042102438" description="Phytocyanin domain-containing protein" evidence="5">
    <location>
        <begin position="24"/>
        <end position="196"/>
    </location>
</feature>
<sequence>MAMVKAVLVAVVAVAALAQLAAAVDHPVGGSGVKWSTSGGYDAWSGAQKFTTKDSLVFDYSSSHDVVEVSKAGYDACSASGAVATYTGGKTTIKLTTAGKRYFICGIPGHCAAGMKLAVNVVAAAATPATPAKPRGQRSVAPVAAPAPAPAPVESSTDEQQPNVSAPTGSTPSSAATIGAKAAVAIAMGMAVVFAM</sequence>
<feature type="signal peptide" evidence="5">
    <location>
        <begin position="1"/>
        <end position="23"/>
    </location>
</feature>
<dbReference type="PANTHER" id="PTHR33021">
    <property type="entry name" value="BLUE COPPER PROTEIN"/>
    <property type="match status" value="1"/>
</dbReference>
<feature type="compositionally biased region" description="Polar residues" evidence="4">
    <location>
        <begin position="154"/>
        <end position="164"/>
    </location>
</feature>
<evidence type="ECO:0000256" key="4">
    <source>
        <dbReference type="SAM" id="MobiDB-lite"/>
    </source>
</evidence>
<keyword evidence="8" id="KW-1185">Reference proteome</keyword>
<gene>
    <name evidence="7" type="ORF">QYE76_043067</name>
</gene>
<accession>A0AAD8WVR2</accession>
<name>A0AAD8WVR2_LOLMU</name>